<evidence type="ECO:0000256" key="1">
    <source>
        <dbReference type="ARBA" id="ARBA00004115"/>
    </source>
</evidence>
<geneLocation type="mitochondrion" evidence="10"/>
<evidence type="ECO:0000313" key="12">
    <source>
        <dbReference type="Proteomes" id="UP000290189"/>
    </source>
</evidence>
<dbReference type="PANTHER" id="PTHR21397">
    <property type="entry name" value="CHROMATIN COMPLEXES SUBUNIT BAP18-RELATED"/>
    <property type="match status" value="1"/>
</dbReference>
<evidence type="ECO:0000256" key="3">
    <source>
        <dbReference type="ARBA" id="ARBA00020105"/>
    </source>
</evidence>
<keyword evidence="10" id="KW-0496">Mitochondrion</keyword>
<sequence length="211" mass="22247">MRACRIVTTALVIAVAVGVAAAGFRLEHRLPHSASFTARSVVNVKPVRARSARSAPISVDVSGSGAASSKDFRGLVAGRDLYTIRLVPDGTDADPSQCIVASVDACSLLMSGFSDVLVFQSTSSGSIFHVNYSTPVQAPLNGTCPAPPSSVKFKTSTYVGTPKEGPVPLNLESVYKEPEAVPEQQSFFRKYWYVIVPLVIGVLVSSLGSSE</sequence>
<evidence type="ECO:0000256" key="8">
    <source>
        <dbReference type="ARBA" id="ARBA00023136"/>
    </source>
</evidence>
<keyword evidence="4" id="KW-0812">Transmembrane</keyword>
<accession>A0A0G4IU63</accession>
<evidence type="ECO:0000256" key="4">
    <source>
        <dbReference type="ARBA" id="ARBA00022692"/>
    </source>
</evidence>
<dbReference type="STRING" id="37360.A0A0G4IU63"/>
<evidence type="ECO:0000256" key="2">
    <source>
        <dbReference type="ARBA" id="ARBA00007695"/>
    </source>
</evidence>
<comment type="similarity">
    <text evidence="2">Belongs to the EMC10 family.</text>
</comment>
<proteinExistence type="inferred from homology"/>
<comment type="subcellular location">
    <subcellularLocation>
        <location evidence="1">Endoplasmic reticulum membrane</location>
        <topology evidence="1">Single-pass type I membrane protein</topology>
    </subcellularLocation>
</comment>
<dbReference type="OMA" id="CHANANQ"/>
<keyword evidence="8" id="KW-0472">Membrane</keyword>
<evidence type="ECO:0000313" key="9">
    <source>
        <dbReference type="EMBL" id="CEO98772.1"/>
    </source>
</evidence>
<dbReference type="Pfam" id="PF21203">
    <property type="entry name" value="ECM10"/>
    <property type="match status" value="1"/>
</dbReference>
<evidence type="ECO:0000313" key="10">
    <source>
        <dbReference type="EMBL" id="SPR00600.1"/>
    </source>
</evidence>
<dbReference type="Proteomes" id="UP000290189">
    <property type="component" value="Unassembled WGS sequence"/>
</dbReference>
<evidence type="ECO:0000256" key="7">
    <source>
        <dbReference type="ARBA" id="ARBA00022989"/>
    </source>
</evidence>
<dbReference type="GO" id="GO:0005789">
    <property type="term" value="C:endoplasmic reticulum membrane"/>
    <property type="evidence" value="ECO:0007669"/>
    <property type="project" value="UniProtKB-SubCell"/>
</dbReference>
<organism evidence="9 11">
    <name type="scientific">Plasmodiophora brassicae</name>
    <name type="common">Clubroot disease agent</name>
    <dbReference type="NCBI Taxonomy" id="37360"/>
    <lineage>
        <taxon>Eukaryota</taxon>
        <taxon>Sar</taxon>
        <taxon>Rhizaria</taxon>
        <taxon>Endomyxa</taxon>
        <taxon>Phytomyxea</taxon>
        <taxon>Plasmodiophorida</taxon>
        <taxon>Plasmodiophoridae</taxon>
        <taxon>Plasmodiophora</taxon>
    </lineage>
</organism>
<name>A0A0G4IU63_PLABS</name>
<dbReference type="PANTHER" id="PTHR21397:SF4">
    <property type="entry name" value="ER MEMBRANE PROTEIN COMPLEX SUBUNIT 10"/>
    <property type="match status" value="1"/>
</dbReference>
<evidence type="ECO:0000256" key="5">
    <source>
        <dbReference type="ARBA" id="ARBA00022729"/>
    </source>
</evidence>
<dbReference type="AlphaFoldDB" id="A0A0G4IU63"/>
<dbReference type="EMBL" id="CDSF01000087">
    <property type="protein sequence ID" value="CEO98772.1"/>
    <property type="molecule type" value="Genomic_DNA"/>
</dbReference>
<keyword evidence="5" id="KW-0732">Signal</keyword>
<evidence type="ECO:0000313" key="11">
    <source>
        <dbReference type="Proteomes" id="UP000039324"/>
    </source>
</evidence>
<reference evidence="9 11" key="1">
    <citation type="submission" date="2015-02" db="EMBL/GenBank/DDBJ databases">
        <authorList>
            <person name="Chooi Y.-H."/>
        </authorList>
    </citation>
    <scope>NUCLEOTIDE SEQUENCE [LARGE SCALE GENOMIC DNA]</scope>
    <source>
        <strain evidence="9">E3</strain>
    </source>
</reference>
<keyword evidence="11" id="KW-1185">Reference proteome</keyword>
<dbReference type="CDD" id="cd22209">
    <property type="entry name" value="EMC10"/>
    <property type="match status" value="1"/>
</dbReference>
<dbReference type="EMBL" id="OVEO01000014">
    <property type="protein sequence ID" value="SPR00600.1"/>
    <property type="molecule type" value="Genomic_DNA"/>
</dbReference>
<keyword evidence="7" id="KW-1133">Transmembrane helix</keyword>
<protein>
    <recommendedName>
        <fullName evidence="3">ER membrane protein complex subunit 10</fullName>
    </recommendedName>
</protein>
<evidence type="ECO:0000256" key="6">
    <source>
        <dbReference type="ARBA" id="ARBA00022824"/>
    </source>
</evidence>
<reference evidence="10 12" key="2">
    <citation type="submission" date="2018-03" db="EMBL/GenBank/DDBJ databases">
        <authorList>
            <person name="Fogelqvist J."/>
        </authorList>
    </citation>
    <scope>NUCLEOTIDE SEQUENCE [LARGE SCALE GENOMIC DNA]</scope>
</reference>
<gene>
    <name evidence="9" type="ORF">PBRA_006886</name>
    <name evidence="10" type="ORF">PLBR_LOCUS7815</name>
</gene>
<keyword evidence="6" id="KW-0256">Endoplasmic reticulum</keyword>
<dbReference type="Proteomes" id="UP000039324">
    <property type="component" value="Unassembled WGS sequence"/>
</dbReference>